<sequence length="274" mass="31143">MFPRKMAVSFTRLPWWLWGGKEQESTVSAGSLNSSLDLDLGLREPDTLKFPSVKGGKMASSSRRTKQKWKSREERRIDRECDVVLVPSNGGCLSGSESDDSDWSIGWLEPHAPDFLSDDETENSFAVLVPCYGRGRKELVQSSKNQLWGAIGNLSNEYYAELSKNNPSMADEIQFASRTDRKQKYDDQTTPLPSSAPLRATRFSSYRYAISRFNPLLLLRLTIYVLLDGSQNKLDYVLALTVENFLERRLQTLVFKSGMAKSIHHARVLIRHTR</sequence>
<dbReference type="AlphaFoldDB" id="A0A834YC95"/>
<dbReference type="GO" id="GO:0005840">
    <property type="term" value="C:ribosome"/>
    <property type="evidence" value="ECO:0007669"/>
    <property type="project" value="UniProtKB-KW"/>
</dbReference>
<dbReference type="EMBL" id="JABCRI010000024">
    <property type="protein sequence ID" value="KAF8377387.1"/>
    <property type="molecule type" value="Genomic_DNA"/>
</dbReference>
<comment type="caution">
    <text evidence="6">The sequence shown here is derived from an EMBL/GenBank/DDBJ whole genome shotgun (WGS) entry which is preliminary data.</text>
</comment>
<dbReference type="Proteomes" id="UP000655225">
    <property type="component" value="Unassembled WGS sequence"/>
</dbReference>
<dbReference type="PANTHER" id="PTHR34464:SF3">
    <property type="entry name" value="OS09G0376300 PROTEIN"/>
    <property type="match status" value="1"/>
</dbReference>
<dbReference type="GO" id="GO:1990904">
    <property type="term" value="C:ribonucleoprotein complex"/>
    <property type="evidence" value="ECO:0007669"/>
    <property type="project" value="UniProtKB-KW"/>
</dbReference>
<dbReference type="PROSITE" id="PS00632">
    <property type="entry name" value="RIBOSOMAL_S4"/>
    <property type="match status" value="1"/>
</dbReference>
<dbReference type="InterPro" id="IPR036986">
    <property type="entry name" value="S4_RNA-bd_sf"/>
</dbReference>
<organism evidence="6 7">
    <name type="scientific">Tetracentron sinense</name>
    <name type="common">Spur-leaf</name>
    <dbReference type="NCBI Taxonomy" id="13715"/>
    <lineage>
        <taxon>Eukaryota</taxon>
        <taxon>Viridiplantae</taxon>
        <taxon>Streptophyta</taxon>
        <taxon>Embryophyta</taxon>
        <taxon>Tracheophyta</taxon>
        <taxon>Spermatophyta</taxon>
        <taxon>Magnoliopsida</taxon>
        <taxon>Trochodendrales</taxon>
        <taxon>Trochodendraceae</taxon>
        <taxon>Tetracentron</taxon>
    </lineage>
</organism>
<evidence type="ECO:0000256" key="2">
    <source>
        <dbReference type="ARBA" id="ARBA00022884"/>
    </source>
</evidence>
<name>A0A834YC95_TETSI</name>
<keyword evidence="4" id="KW-0687">Ribonucleoprotein</keyword>
<accession>A0A834YC95</accession>
<evidence type="ECO:0000256" key="3">
    <source>
        <dbReference type="ARBA" id="ARBA00022980"/>
    </source>
</evidence>
<dbReference type="PANTHER" id="PTHR34464">
    <property type="entry name" value="OS09G0376300 PROTEIN"/>
    <property type="match status" value="1"/>
</dbReference>
<keyword evidence="1" id="KW-0699">rRNA-binding</keyword>
<keyword evidence="2" id="KW-0694">RNA-binding</keyword>
<feature type="region of interest" description="Disordered" evidence="5">
    <location>
        <begin position="52"/>
        <end position="71"/>
    </location>
</feature>
<dbReference type="InterPro" id="IPR018079">
    <property type="entry name" value="Ribosomal_uS4_CS"/>
</dbReference>
<protein>
    <recommendedName>
        <fullName evidence="8">Ribosomal protein S4</fullName>
    </recommendedName>
</protein>
<evidence type="ECO:0000313" key="7">
    <source>
        <dbReference type="Proteomes" id="UP000655225"/>
    </source>
</evidence>
<evidence type="ECO:0000313" key="6">
    <source>
        <dbReference type="EMBL" id="KAF8377387.1"/>
    </source>
</evidence>
<dbReference type="OrthoDB" id="686813at2759"/>
<evidence type="ECO:0000256" key="1">
    <source>
        <dbReference type="ARBA" id="ARBA00022730"/>
    </source>
</evidence>
<evidence type="ECO:0008006" key="8">
    <source>
        <dbReference type="Google" id="ProtNLM"/>
    </source>
</evidence>
<proteinExistence type="predicted"/>
<dbReference type="GO" id="GO:0019843">
    <property type="term" value="F:rRNA binding"/>
    <property type="evidence" value="ECO:0007669"/>
    <property type="project" value="UniProtKB-KW"/>
</dbReference>
<reference evidence="6 7" key="1">
    <citation type="submission" date="2020-04" db="EMBL/GenBank/DDBJ databases">
        <title>Plant Genome Project.</title>
        <authorList>
            <person name="Zhang R.-G."/>
        </authorList>
    </citation>
    <scope>NUCLEOTIDE SEQUENCE [LARGE SCALE GENOMIC DNA]</scope>
    <source>
        <strain evidence="6">YNK0</strain>
        <tissue evidence="6">Leaf</tissue>
    </source>
</reference>
<evidence type="ECO:0000256" key="4">
    <source>
        <dbReference type="ARBA" id="ARBA00023274"/>
    </source>
</evidence>
<evidence type="ECO:0000256" key="5">
    <source>
        <dbReference type="SAM" id="MobiDB-lite"/>
    </source>
</evidence>
<dbReference type="SUPFAM" id="SSF55174">
    <property type="entry name" value="Alpha-L RNA-binding motif"/>
    <property type="match status" value="1"/>
</dbReference>
<dbReference type="CDD" id="cd00165">
    <property type="entry name" value="S4"/>
    <property type="match status" value="1"/>
</dbReference>
<dbReference type="Gene3D" id="3.10.290.10">
    <property type="entry name" value="RNA-binding S4 domain"/>
    <property type="match status" value="1"/>
</dbReference>
<gene>
    <name evidence="6" type="ORF">HHK36_030764</name>
</gene>
<keyword evidence="3" id="KW-0689">Ribosomal protein</keyword>
<keyword evidence="7" id="KW-1185">Reference proteome</keyword>